<dbReference type="GO" id="GO:0005634">
    <property type="term" value="C:nucleus"/>
    <property type="evidence" value="ECO:0007669"/>
    <property type="project" value="TreeGrafter"/>
</dbReference>
<dbReference type="Proteomes" id="UP000261540">
    <property type="component" value="Unplaced"/>
</dbReference>
<evidence type="ECO:0000259" key="2">
    <source>
        <dbReference type="Pfam" id="PF10683"/>
    </source>
</evidence>
<dbReference type="GO" id="GO:0006357">
    <property type="term" value="P:regulation of transcription by RNA polymerase II"/>
    <property type="evidence" value="ECO:0007669"/>
    <property type="project" value="TreeGrafter"/>
</dbReference>
<dbReference type="Pfam" id="PF05699">
    <property type="entry name" value="Dimer_Tnp_hAT"/>
    <property type="match status" value="1"/>
</dbReference>
<dbReference type="Pfam" id="PF10683">
    <property type="entry name" value="DBD_Tnp_Hermes"/>
    <property type="match status" value="1"/>
</dbReference>
<dbReference type="SUPFAM" id="SSF140996">
    <property type="entry name" value="Hermes dimerisation domain"/>
    <property type="match status" value="1"/>
</dbReference>
<dbReference type="AlphaFoldDB" id="A0A3B3T1Z0"/>
<proteinExistence type="predicted"/>
<dbReference type="Gene3D" id="1.10.10.1070">
    <property type="entry name" value="Zinc finger, BED domain-containing"/>
    <property type="match status" value="1"/>
</dbReference>
<protein>
    <recommendedName>
        <fullName evidence="5">HAT C-terminal dimerisation domain-containing protein</fullName>
    </recommendedName>
</protein>
<dbReference type="InterPro" id="IPR052717">
    <property type="entry name" value="Vacuolar_transposase_reg"/>
</dbReference>
<dbReference type="PANTHER" id="PTHR46169:SF17">
    <property type="entry name" value="HAT C-TERMINAL DIMERISATION DOMAIN-CONTAINING PROTEIN"/>
    <property type="match status" value="1"/>
</dbReference>
<feature type="domain" description="Hermes trasposase DNA-binding" evidence="2">
    <location>
        <begin position="2"/>
        <end position="51"/>
    </location>
</feature>
<evidence type="ECO:0000259" key="1">
    <source>
        <dbReference type="Pfam" id="PF05699"/>
    </source>
</evidence>
<dbReference type="PANTHER" id="PTHR46169">
    <property type="entry name" value="DNA REPLICATION-RELATED ELEMENT FACTOR, ISOFORM A"/>
    <property type="match status" value="1"/>
</dbReference>
<dbReference type="SUPFAM" id="SSF53098">
    <property type="entry name" value="Ribonuclease H-like"/>
    <property type="match status" value="1"/>
</dbReference>
<dbReference type="GeneTree" id="ENSGT00940000161131"/>
<accession>A0A3B3T1Z0</accession>
<sequence length="438" mass="49036">MESCAFFVASDICPYSIVAGPGFAQLIQTAIDIGASRGKIDASELIPDQRTVGRCTSELANRALEKHSKLLDDNDFSNRGVITADMWSDVYRKFVRHYTLEDKSVENIRSSIESILSDFKIDNLSDLVIVTDRGSNMIAAFPTDHRISCSAHLLNSTLTNTFKPKKLEKDPMLKEVSSLLTICKDVVKYAKQSWIMEKFNPALCQISATRWNTHLELISSIHQNEETLPQLAADGICFDLIPAINFDLIDSLIGFLSPFKDASDQLESSKKPTLHNNTAKEYLQNKLEIDSFHCMVVFLCPKMCSLKPLDPVQCEGTMQDIHDLVASVFVPSMDVRSLESFEDDEFDTGEAIQDEIQKYKTMNVPSEKDFDLLSWWKEHASTLPRLSQIARRILAIPATSAPSERAFSAAGLVVDKLQAQIGPKKVNDLIFLRSNKGF</sequence>
<organism evidence="3 4">
    <name type="scientific">Paramormyrops kingsleyae</name>
    <dbReference type="NCBI Taxonomy" id="1676925"/>
    <lineage>
        <taxon>Eukaryota</taxon>
        <taxon>Metazoa</taxon>
        <taxon>Chordata</taxon>
        <taxon>Craniata</taxon>
        <taxon>Vertebrata</taxon>
        <taxon>Euteleostomi</taxon>
        <taxon>Actinopterygii</taxon>
        <taxon>Neopterygii</taxon>
        <taxon>Teleostei</taxon>
        <taxon>Osteoglossocephala</taxon>
        <taxon>Osteoglossomorpha</taxon>
        <taxon>Osteoglossiformes</taxon>
        <taxon>Mormyridae</taxon>
        <taxon>Paramormyrops</taxon>
    </lineage>
</organism>
<dbReference type="Ensembl" id="ENSPKIT00000017838.1">
    <property type="protein sequence ID" value="ENSPKIP00000036884.1"/>
    <property type="gene ID" value="ENSPKIG00000015285.1"/>
</dbReference>
<feature type="domain" description="HAT C-terminal dimerisation" evidence="1">
    <location>
        <begin position="357"/>
        <end position="435"/>
    </location>
</feature>
<dbReference type="InterPro" id="IPR008906">
    <property type="entry name" value="HATC_C_dom"/>
</dbReference>
<dbReference type="InterPro" id="IPR018473">
    <property type="entry name" value="Hermes_transposase_DNA-db"/>
</dbReference>
<reference evidence="3" key="2">
    <citation type="submission" date="2025-09" db="UniProtKB">
        <authorList>
            <consortium name="Ensembl"/>
        </authorList>
    </citation>
    <scope>IDENTIFICATION</scope>
</reference>
<evidence type="ECO:0008006" key="5">
    <source>
        <dbReference type="Google" id="ProtNLM"/>
    </source>
</evidence>
<keyword evidence="4" id="KW-1185">Reference proteome</keyword>
<dbReference type="InterPro" id="IPR012337">
    <property type="entry name" value="RNaseH-like_sf"/>
</dbReference>
<evidence type="ECO:0000313" key="4">
    <source>
        <dbReference type="Proteomes" id="UP000261540"/>
    </source>
</evidence>
<name>A0A3B3T1Z0_9TELE</name>
<reference evidence="3" key="1">
    <citation type="submission" date="2025-08" db="UniProtKB">
        <authorList>
            <consortium name="Ensembl"/>
        </authorList>
    </citation>
    <scope>IDENTIFICATION</scope>
</reference>
<dbReference type="GO" id="GO:0046983">
    <property type="term" value="F:protein dimerization activity"/>
    <property type="evidence" value="ECO:0007669"/>
    <property type="project" value="InterPro"/>
</dbReference>
<evidence type="ECO:0000313" key="3">
    <source>
        <dbReference type="Ensembl" id="ENSPKIP00000036884.1"/>
    </source>
</evidence>